<evidence type="ECO:0000313" key="6">
    <source>
        <dbReference type="EMBL" id="WFE87744.1"/>
    </source>
</evidence>
<accession>A0ABY8F0G6</accession>
<dbReference type="RefSeq" id="WP_265681523.1">
    <property type="nucleotide sequence ID" value="NZ_CP120863.1"/>
</dbReference>
<keyword evidence="1" id="KW-0805">Transcription regulation</keyword>
<keyword evidence="7" id="KW-1185">Reference proteome</keyword>
<dbReference type="Gene3D" id="1.10.10.60">
    <property type="entry name" value="Homeodomain-like"/>
    <property type="match status" value="1"/>
</dbReference>
<evidence type="ECO:0000256" key="1">
    <source>
        <dbReference type="ARBA" id="ARBA00023015"/>
    </source>
</evidence>
<dbReference type="Gene3D" id="1.10.357.10">
    <property type="entry name" value="Tetracycline Repressor, domain 2"/>
    <property type="match status" value="1"/>
</dbReference>
<organism evidence="6 7">
    <name type="scientific">Roseibium porphyridii</name>
    <dbReference type="NCBI Taxonomy" id="2866279"/>
    <lineage>
        <taxon>Bacteria</taxon>
        <taxon>Pseudomonadati</taxon>
        <taxon>Pseudomonadota</taxon>
        <taxon>Alphaproteobacteria</taxon>
        <taxon>Hyphomicrobiales</taxon>
        <taxon>Stappiaceae</taxon>
        <taxon>Roseibium</taxon>
    </lineage>
</organism>
<dbReference type="InterPro" id="IPR009057">
    <property type="entry name" value="Homeodomain-like_sf"/>
</dbReference>
<proteinExistence type="predicted"/>
<feature type="DNA-binding region" description="H-T-H motif" evidence="4">
    <location>
        <begin position="35"/>
        <end position="54"/>
    </location>
</feature>
<protein>
    <submittedName>
        <fullName evidence="6">Helix-turn-helix domain containing protein</fullName>
    </submittedName>
</protein>
<name>A0ABY8F0G6_9HYPH</name>
<dbReference type="InterPro" id="IPR023772">
    <property type="entry name" value="DNA-bd_HTH_TetR-type_CS"/>
</dbReference>
<evidence type="ECO:0000256" key="4">
    <source>
        <dbReference type="PROSITE-ProRule" id="PRU00335"/>
    </source>
</evidence>
<sequence length="203" mass="22263">MEPPVKRGRPRKFDEELTLDLIMKVFWRHGYAATSLDQIAEATGLNRPSLYAAFGSKKDMFLKSIERFADRMEIHLRKAGSRATGAKARMKDIMAAAVDLYTGKSDLTAAAHGCLAVSTLPSEAPQDPDFQLALGSVLLRMDTGFARLILHETKGSMCDAQAEEIAQHLALVLHGLSIRARSGEDPEKLKKLSSSAVDRLIPD</sequence>
<dbReference type="InterPro" id="IPR001647">
    <property type="entry name" value="HTH_TetR"/>
</dbReference>
<evidence type="ECO:0000256" key="2">
    <source>
        <dbReference type="ARBA" id="ARBA00023125"/>
    </source>
</evidence>
<reference evidence="6 7" key="1">
    <citation type="submission" date="2023-03" db="EMBL/GenBank/DDBJ databases">
        <title>Roseibium porphyridii sp. nov. and Roseibium rhodosorbium sp. nov. isolated from marine algae, Porphyridium cruentum and Rhodosorus marinus, respectively.</title>
        <authorList>
            <person name="Lee M.W."/>
            <person name="Choi B.J."/>
            <person name="Lee J.K."/>
            <person name="Choi D.G."/>
            <person name="Baek J.H."/>
            <person name="Bayburt H."/>
            <person name="Kim J.M."/>
            <person name="Han D.M."/>
            <person name="Kim K.H."/>
            <person name="Jeon C.O."/>
        </authorList>
    </citation>
    <scope>NUCLEOTIDE SEQUENCE [LARGE SCALE GENOMIC DNA]</scope>
    <source>
        <strain evidence="6 7">KMA01</strain>
    </source>
</reference>
<evidence type="ECO:0000256" key="3">
    <source>
        <dbReference type="ARBA" id="ARBA00023163"/>
    </source>
</evidence>
<dbReference type="Proteomes" id="UP001209803">
    <property type="component" value="Chromosome"/>
</dbReference>
<dbReference type="Pfam" id="PF00440">
    <property type="entry name" value="TetR_N"/>
    <property type="match status" value="1"/>
</dbReference>
<dbReference type="PROSITE" id="PS01081">
    <property type="entry name" value="HTH_TETR_1"/>
    <property type="match status" value="1"/>
</dbReference>
<dbReference type="PANTHER" id="PTHR47506">
    <property type="entry name" value="TRANSCRIPTIONAL REGULATORY PROTEIN"/>
    <property type="match status" value="1"/>
</dbReference>
<evidence type="ECO:0000313" key="7">
    <source>
        <dbReference type="Proteomes" id="UP001209803"/>
    </source>
</evidence>
<keyword evidence="2 4" id="KW-0238">DNA-binding</keyword>
<evidence type="ECO:0000259" key="5">
    <source>
        <dbReference type="PROSITE" id="PS50977"/>
    </source>
</evidence>
<keyword evidence="3" id="KW-0804">Transcription</keyword>
<gene>
    <name evidence="6" type="ORF">K1718_16420</name>
</gene>
<dbReference type="EMBL" id="CP120863">
    <property type="protein sequence ID" value="WFE87744.1"/>
    <property type="molecule type" value="Genomic_DNA"/>
</dbReference>
<dbReference type="PANTHER" id="PTHR47506:SF1">
    <property type="entry name" value="HTH-TYPE TRANSCRIPTIONAL REGULATOR YJDC"/>
    <property type="match status" value="1"/>
</dbReference>
<dbReference type="InterPro" id="IPR036271">
    <property type="entry name" value="Tet_transcr_reg_TetR-rel_C_sf"/>
</dbReference>
<dbReference type="SUPFAM" id="SSF46689">
    <property type="entry name" value="Homeodomain-like"/>
    <property type="match status" value="1"/>
</dbReference>
<feature type="domain" description="HTH tetR-type" evidence="5">
    <location>
        <begin position="12"/>
        <end position="72"/>
    </location>
</feature>
<dbReference type="SUPFAM" id="SSF48498">
    <property type="entry name" value="Tetracyclin repressor-like, C-terminal domain"/>
    <property type="match status" value="1"/>
</dbReference>
<dbReference type="PROSITE" id="PS50977">
    <property type="entry name" value="HTH_TETR_2"/>
    <property type="match status" value="1"/>
</dbReference>